<keyword evidence="3" id="KW-0677">Repeat</keyword>
<evidence type="ECO:0000256" key="1">
    <source>
        <dbReference type="ARBA" id="ARBA00007274"/>
    </source>
</evidence>
<dbReference type="InterPro" id="IPR011004">
    <property type="entry name" value="Trimer_LpxA-like_sf"/>
</dbReference>
<keyword evidence="2 5" id="KW-0808">Transferase</keyword>
<keyword evidence="4 5" id="KW-0012">Acyltransferase</keyword>
<evidence type="ECO:0000256" key="4">
    <source>
        <dbReference type="ARBA" id="ARBA00023315"/>
    </source>
</evidence>
<gene>
    <name evidence="7" type="ORF">BKD30_06605</name>
</gene>
<accession>A0A1R1LC64</accession>
<dbReference type="PANTHER" id="PTHR43017:SF1">
    <property type="entry name" value="ACETYLTRANSFERASE YJL218W-RELATED"/>
    <property type="match status" value="1"/>
</dbReference>
<dbReference type="InterPro" id="IPR039369">
    <property type="entry name" value="LacA-like"/>
</dbReference>
<evidence type="ECO:0000256" key="5">
    <source>
        <dbReference type="RuleBase" id="RU367021"/>
    </source>
</evidence>
<dbReference type="InterPro" id="IPR018357">
    <property type="entry name" value="Hexapep_transf_CS"/>
</dbReference>
<evidence type="ECO:0000256" key="2">
    <source>
        <dbReference type="ARBA" id="ARBA00022679"/>
    </source>
</evidence>
<keyword evidence="8" id="KW-1185">Reference proteome</keyword>
<organism evidence="7 8">
    <name type="scientific">Tersicoccus phoenicis</name>
    <dbReference type="NCBI Taxonomy" id="554083"/>
    <lineage>
        <taxon>Bacteria</taxon>
        <taxon>Bacillati</taxon>
        <taxon>Actinomycetota</taxon>
        <taxon>Actinomycetes</taxon>
        <taxon>Micrococcales</taxon>
        <taxon>Micrococcaceae</taxon>
        <taxon>Tersicoccus</taxon>
    </lineage>
</organism>
<comment type="caution">
    <text evidence="7">The sequence shown here is derived from an EMBL/GenBank/DDBJ whole genome shotgun (WGS) entry which is preliminary data.</text>
</comment>
<dbReference type="Pfam" id="PF00132">
    <property type="entry name" value="Hexapep"/>
    <property type="match status" value="1"/>
</dbReference>
<evidence type="ECO:0000256" key="3">
    <source>
        <dbReference type="ARBA" id="ARBA00022737"/>
    </source>
</evidence>
<dbReference type="PROSITE" id="PS00101">
    <property type="entry name" value="HEXAPEP_TRANSFERASES"/>
    <property type="match status" value="1"/>
</dbReference>
<dbReference type="EC" id="2.3.1.-" evidence="5"/>
<dbReference type="STRING" id="554083.BKD30_06605"/>
<dbReference type="SUPFAM" id="SSF51161">
    <property type="entry name" value="Trimeric LpxA-like enzymes"/>
    <property type="match status" value="1"/>
</dbReference>
<dbReference type="GO" id="GO:0008870">
    <property type="term" value="F:galactoside O-acetyltransferase activity"/>
    <property type="evidence" value="ECO:0007669"/>
    <property type="project" value="TreeGrafter"/>
</dbReference>
<dbReference type="Proteomes" id="UP000187085">
    <property type="component" value="Unassembled WGS sequence"/>
</dbReference>
<reference evidence="7 8" key="1">
    <citation type="submission" date="2016-12" db="EMBL/GenBank/DDBJ databases">
        <title>Draft genome of Tersicoccus phoenicis 1P05MA.</title>
        <authorList>
            <person name="Nakajima Y."/>
            <person name="Yoshizawa S."/>
            <person name="Nakamura K."/>
            <person name="Ogura Y."/>
            <person name="Hayashi T."/>
            <person name="Kogure K."/>
        </authorList>
    </citation>
    <scope>NUCLEOTIDE SEQUENCE [LARGE SCALE GENOMIC DNA]</scope>
    <source>
        <strain evidence="7 8">1p05MA</strain>
    </source>
</reference>
<evidence type="ECO:0000313" key="8">
    <source>
        <dbReference type="Proteomes" id="UP000187085"/>
    </source>
</evidence>
<dbReference type="RefSeq" id="WP_076703371.1">
    <property type="nucleotide sequence ID" value="NZ_MRDE01000036.1"/>
</dbReference>
<dbReference type="InterPro" id="IPR001451">
    <property type="entry name" value="Hexapep"/>
</dbReference>
<feature type="domain" description="Maltose/galactoside acetyltransferase" evidence="6">
    <location>
        <begin position="13"/>
        <end position="67"/>
    </location>
</feature>
<sequence>MVDYFVGDPRTNRERMLAGELYISDDPESAAEARRGMKLAAQYAAAYWDDPDAAQSIIAQLLGHLGEDAHVKPPIYEAARPITLKDNVWLDGGVIVCPGVTIGQNSVIGAGVVVTRDIPADAVAVGNPARVVKSL</sequence>
<evidence type="ECO:0000313" key="7">
    <source>
        <dbReference type="EMBL" id="OMH25131.1"/>
    </source>
</evidence>
<dbReference type="Gene3D" id="2.160.10.10">
    <property type="entry name" value="Hexapeptide repeat proteins"/>
    <property type="match status" value="2"/>
</dbReference>
<dbReference type="SMART" id="SM01266">
    <property type="entry name" value="Mac"/>
    <property type="match status" value="1"/>
</dbReference>
<protein>
    <recommendedName>
        <fullName evidence="5">Acetyltransferase</fullName>
        <ecNumber evidence="5">2.3.1.-</ecNumber>
    </recommendedName>
</protein>
<evidence type="ECO:0000259" key="6">
    <source>
        <dbReference type="SMART" id="SM01266"/>
    </source>
</evidence>
<dbReference type="EMBL" id="MRDE01000036">
    <property type="protein sequence ID" value="OMH25131.1"/>
    <property type="molecule type" value="Genomic_DNA"/>
</dbReference>
<dbReference type="AlphaFoldDB" id="A0A1R1LC64"/>
<name>A0A1R1LC64_9MICC</name>
<dbReference type="Pfam" id="PF12464">
    <property type="entry name" value="Mac"/>
    <property type="match status" value="1"/>
</dbReference>
<proteinExistence type="inferred from homology"/>
<comment type="similarity">
    <text evidence="1 5">Belongs to the transferase hexapeptide repeat family.</text>
</comment>
<dbReference type="InterPro" id="IPR024688">
    <property type="entry name" value="Mac_dom"/>
</dbReference>
<dbReference type="OrthoDB" id="2643438at2"/>
<dbReference type="PANTHER" id="PTHR43017">
    <property type="entry name" value="GALACTOSIDE O-ACETYLTRANSFERASE"/>
    <property type="match status" value="1"/>
</dbReference>